<evidence type="ECO:0000313" key="3">
    <source>
        <dbReference type="Proteomes" id="UP001528411"/>
    </source>
</evidence>
<reference evidence="2 3" key="1">
    <citation type="submission" date="2023-01" db="EMBL/GenBank/DDBJ databases">
        <title>Psychrosphaera sp. nov., isolated from marine algae.</title>
        <authorList>
            <person name="Bayburt H."/>
            <person name="Choi B.J."/>
            <person name="Kim J.M."/>
            <person name="Choi D.G."/>
            <person name="Jeon C.O."/>
        </authorList>
    </citation>
    <scope>NUCLEOTIDE SEQUENCE [LARGE SCALE GENOMIC DNA]</scope>
    <source>
        <strain evidence="2 3">G1-22</strain>
    </source>
</reference>
<comment type="caution">
    <text evidence="2">The sequence shown here is derived from an EMBL/GenBank/DDBJ whole genome shotgun (WGS) entry which is preliminary data.</text>
</comment>
<dbReference type="Pfam" id="PF00383">
    <property type="entry name" value="dCMP_cyt_deam_1"/>
    <property type="match status" value="1"/>
</dbReference>
<protein>
    <recommendedName>
        <fullName evidence="1">CMP/dCMP-type deaminase domain-containing protein</fullName>
    </recommendedName>
</protein>
<accession>A0ABT5FCD8</accession>
<feature type="domain" description="CMP/dCMP-type deaminase" evidence="1">
    <location>
        <begin position="5"/>
        <end position="43"/>
    </location>
</feature>
<organism evidence="2 3">
    <name type="scientific">Psychrosphaera algicola</name>
    <dbReference type="NCBI Taxonomy" id="3023714"/>
    <lineage>
        <taxon>Bacteria</taxon>
        <taxon>Pseudomonadati</taxon>
        <taxon>Pseudomonadota</taxon>
        <taxon>Gammaproteobacteria</taxon>
        <taxon>Alteromonadales</taxon>
        <taxon>Pseudoalteromonadaceae</taxon>
        <taxon>Psychrosphaera</taxon>
    </lineage>
</organism>
<sequence length="43" mass="4738">MLFTESDHQYMTLAIELAARGRFTTTPNPNVGCVIVKNNTILG</sequence>
<dbReference type="SUPFAM" id="SSF53927">
    <property type="entry name" value="Cytidine deaminase-like"/>
    <property type="match status" value="1"/>
</dbReference>
<dbReference type="PROSITE" id="PS51747">
    <property type="entry name" value="CYT_DCMP_DEAMINASES_2"/>
    <property type="match status" value="1"/>
</dbReference>
<dbReference type="InterPro" id="IPR016193">
    <property type="entry name" value="Cytidine_deaminase-like"/>
</dbReference>
<dbReference type="Gene3D" id="3.40.140.10">
    <property type="entry name" value="Cytidine Deaminase, domain 2"/>
    <property type="match status" value="1"/>
</dbReference>
<proteinExistence type="predicted"/>
<dbReference type="Proteomes" id="UP001528411">
    <property type="component" value="Unassembled WGS sequence"/>
</dbReference>
<name>A0ABT5FCD8_9GAMM</name>
<evidence type="ECO:0000313" key="2">
    <source>
        <dbReference type="EMBL" id="MDC2888245.1"/>
    </source>
</evidence>
<keyword evidence="3" id="KW-1185">Reference proteome</keyword>
<evidence type="ECO:0000259" key="1">
    <source>
        <dbReference type="PROSITE" id="PS51747"/>
    </source>
</evidence>
<dbReference type="InterPro" id="IPR002125">
    <property type="entry name" value="CMP_dCMP_dom"/>
</dbReference>
<gene>
    <name evidence="2" type="ORF">PN838_04935</name>
</gene>
<dbReference type="EMBL" id="JAQOMS010000002">
    <property type="protein sequence ID" value="MDC2888245.1"/>
    <property type="molecule type" value="Genomic_DNA"/>
</dbReference>